<reference evidence="2" key="1">
    <citation type="journal article" date="2020" name="Stud. Mycol.">
        <title>101 Dothideomycetes genomes: a test case for predicting lifestyles and emergence of pathogens.</title>
        <authorList>
            <person name="Haridas S."/>
            <person name="Albert R."/>
            <person name="Binder M."/>
            <person name="Bloem J."/>
            <person name="Labutti K."/>
            <person name="Salamov A."/>
            <person name="Andreopoulos B."/>
            <person name="Baker S."/>
            <person name="Barry K."/>
            <person name="Bills G."/>
            <person name="Bluhm B."/>
            <person name="Cannon C."/>
            <person name="Castanera R."/>
            <person name="Culley D."/>
            <person name="Daum C."/>
            <person name="Ezra D."/>
            <person name="Gonzalez J."/>
            <person name="Henrissat B."/>
            <person name="Kuo A."/>
            <person name="Liang C."/>
            <person name="Lipzen A."/>
            <person name="Lutzoni F."/>
            <person name="Magnuson J."/>
            <person name="Mondo S."/>
            <person name="Nolan M."/>
            <person name="Ohm R."/>
            <person name="Pangilinan J."/>
            <person name="Park H.-J."/>
            <person name="Ramirez L."/>
            <person name="Alfaro M."/>
            <person name="Sun H."/>
            <person name="Tritt A."/>
            <person name="Yoshinaga Y."/>
            <person name="Zwiers L.-H."/>
            <person name="Turgeon B."/>
            <person name="Goodwin S."/>
            <person name="Spatafora J."/>
            <person name="Crous P."/>
            <person name="Grigoriev I."/>
        </authorList>
    </citation>
    <scope>NUCLEOTIDE SEQUENCE</scope>
    <source>
        <strain evidence="2">CBS 269.34</strain>
    </source>
</reference>
<sequence length="638" mass="71419">MLSPESSPESAGDQPARRRVSPSTVTQHGLPTPSNSFSNNNAHGHAHDGEGDIVRQTPGPQANPLIALQPASAFRHKRNASQTEPEVDDNLPTSSNTLAVPRTLGRKRSRLSDDGADTPSTPATNLAWSLAASSIAAPSIPASSLNVGWPQQLPTPIISPAKPPFHLLQSILDVSDLSLRLAINLPIEQFIDLYAISKQFHWNVNSHVQGYIKAYAAHNAPDTAKVFKWTQYVKSTIYDPAVRPIGIRPGVPLRLKDLNRTIPALRWLQKIMHRETVVHRIVSLLACDRIRLPYGTAVVLKKIWFLLELPTCGQRVSILRDGKAWPEKHLLLATMFFHKLDLRFTDLEEGLGEPALRNLLLTQRSLVPMMRVLEGYYDRKDKYSEFVNLVLEAFYDENADAGIDGEDYEDDEYDSDEELDEIEDGIVFDLTDAERTAILADMPSLEGTNAQLVQQHPQAAETPYGDMTVAEFFEMQEDADFDSDSEGPDDNLVLNPGHADPRLNQPVQPDPDPNLILDTDSTRFGALGHEFWNRSRPKLYTPDYLILFEAFVRGLNLHQYVDDMIIWGNKDPRNMKAIPPIRRAWLEGEDNRKYEDVEAREADEIAAPTPLISLTEGEGMELDEVMDDDAMSGLEDDY</sequence>
<dbReference type="EMBL" id="MU004187">
    <property type="protein sequence ID" value="KAF2496570.1"/>
    <property type="molecule type" value="Genomic_DNA"/>
</dbReference>
<gene>
    <name evidence="2" type="ORF">BU16DRAFT_525727</name>
</gene>
<feature type="region of interest" description="Disordered" evidence="1">
    <location>
        <begin position="1"/>
        <end position="120"/>
    </location>
</feature>
<proteinExistence type="predicted"/>
<accession>A0A6A6QXN8</accession>
<evidence type="ECO:0000313" key="3">
    <source>
        <dbReference type="Proteomes" id="UP000799750"/>
    </source>
</evidence>
<keyword evidence="3" id="KW-1185">Reference proteome</keyword>
<dbReference type="OrthoDB" id="4966at2759"/>
<feature type="compositionally biased region" description="Acidic residues" evidence="1">
    <location>
        <begin position="480"/>
        <end position="489"/>
    </location>
</feature>
<name>A0A6A6QXN8_9PEZI</name>
<protein>
    <submittedName>
        <fullName evidence="2">Uncharacterized protein</fullName>
    </submittedName>
</protein>
<organism evidence="2 3">
    <name type="scientific">Lophium mytilinum</name>
    <dbReference type="NCBI Taxonomy" id="390894"/>
    <lineage>
        <taxon>Eukaryota</taxon>
        <taxon>Fungi</taxon>
        <taxon>Dikarya</taxon>
        <taxon>Ascomycota</taxon>
        <taxon>Pezizomycotina</taxon>
        <taxon>Dothideomycetes</taxon>
        <taxon>Pleosporomycetidae</taxon>
        <taxon>Mytilinidiales</taxon>
        <taxon>Mytilinidiaceae</taxon>
        <taxon>Lophium</taxon>
    </lineage>
</organism>
<dbReference type="AlphaFoldDB" id="A0A6A6QXN8"/>
<dbReference type="Proteomes" id="UP000799750">
    <property type="component" value="Unassembled WGS sequence"/>
</dbReference>
<feature type="compositionally biased region" description="Polar residues" evidence="1">
    <location>
        <begin position="21"/>
        <end position="42"/>
    </location>
</feature>
<feature type="region of interest" description="Disordered" evidence="1">
    <location>
        <begin position="480"/>
        <end position="511"/>
    </location>
</feature>
<evidence type="ECO:0000256" key="1">
    <source>
        <dbReference type="SAM" id="MobiDB-lite"/>
    </source>
</evidence>
<evidence type="ECO:0000313" key="2">
    <source>
        <dbReference type="EMBL" id="KAF2496570.1"/>
    </source>
</evidence>